<dbReference type="NCBIfam" id="NF035940">
    <property type="entry name" value="prenyl_rel_EboC"/>
    <property type="match status" value="1"/>
</dbReference>
<dbReference type="CDD" id="cd13964">
    <property type="entry name" value="PT_UbiA_1"/>
    <property type="match status" value="1"/>
</dbReference>
<feature type="transmembrane region" description="Helical" evidence="6">
    <location>
        <begin position="197"/>
        <end position="219"/>
    </location>
</feature>
<dbReference type="RefSeq" id="WP_093978809.1">
    <property type="nucleotide sequence ID" value="NZ_CP022515.1"/>
</dbReference>
<organism evidence="7 8">
    <name type="scientific">Arenibacter algicola</name>
    <dbReference type="NCBI Taxonomy" id="616991"/>
    <lineage>
        <taxon>Bacteria</taxon>
        <taxon>Pseudomonadati</taxon>
        <taxon>Bacteroidota</taxon>
        <taxon>Flavobacteriia</taxon>
        <taxon>Flavobacteriales</taxon>
        <taxon>Flavobacteriaceae</taxon>
        <taxon>Arenibacter</taxon>
    </lineage>
</organism>
<evidence type="ECO:0000256" key="1">
    <source>
        <dbReference type="ARBA" id="ARBA00004141"/>
    </source>
</evidence>
<dbReference type="KEGG" id="aalg:AREALGSMS7_02848"/>
<evidence type="ECO:0000313" key="7">
    <source>
        <dbReference type="EMBL" id="ASO06286.1"/>
    </source>
</evidence>
<dbReference type="PANTHER" id="PTHR42723:SF1">
    <property type="entry name" value="CHLOROPHYLL SYNTHASE, CHLOROPLASTIC"/>
    <property type="match status" value="1"/>
</dbReference>
<protein>
    <submittedName>
        <fullName evidence="7">Prenyltransferase</fullName>
    </submittedName>
</protein>
<dbReference type="eggNOG" id="COG0382">
    <property type="taxonomic scope" value="Bacteria"/>
</dbReference>
<dbReference type="AlphaFoldDB" id="A0A221UYW0"/>
<accession>A0A221UYW0</accession>
<gene>
    <name evidence="7" type="ORF">AREALGSMS7_02848</name>
</gene>
<keyword evidence="3 6" id="KW-0812">Transmembrane</keyword>
<feature type="transmembrane region" description="Helical" evidence="6">
    <location>
        <begin position="51"/>
        <end position="72"/>
    </location>
</feature>
<feature type="transmembrane region" description="Helical" evidence="6">
    <location>
        <begin position="255"/>
        <end position="272"/>
    </location>
</feature>
<proteinExistence type="predicted"/>
<reference evidence="7 8" key="1">
    <citation type="submission" date="2017-07" db="EMBL/GenBank/DDBJ databases">
        <title>Genome Sequence of Arenibacter algicola Strain SMS7 Isolated from a culture of the Diatom Skeletonema marinoi.</title>
        <authorList>
            <person name="Topel M."/>
            <person name="Pinder M.I.M."/>
            <person name="Johansson O.N."/>
            <person name="Kourtchenko O."/>
            <person name="Godhe A."/>
            <person name="Clarke A.K."/>
        </authorList>
    </citation>
    <scope>NUCLEOTIDE SEQUENCE [LARGE SCALE GENOMIC DNA]</scope>
    <source>
        <strain evidence="7 8">SMS7</strain>
    </source>
</reference>
<dbReference type="Proteomes" id="UP000204551">
    <property type="component" value="Chromosome"/>
</dbReference>
<evidence type="ECO:0000256" key="6">
    <source>
        <dbReference type="SAM" id="Phobius"/>
    </source>
</evidence>
<dbReference type="GO" id="GO:0016020">
    <property type="term" value="C:membrane"/>
    <property type="evidence" value="ECO:0007669"/>
    <property type="project" value="UniProtKB-SubCell"/>
</dbReference>
<feature type="transmembrane region" description="Helical" evidence="6">
    <location>
        <begin position="225"/>
        <end position="243"/>
    </location>
</feature>
<dbReference type="EMBL" id="CP022515">
    <property type="protein sequence ID" value="ASO06286.1"/>
    <property type="molecule type" value="Genomic_DNA"/>
</dbReference>
<sequence>MNPVLKGYLRLARPANLPTAAADVLAGVAIAGVFIGIFLNKDWNTSMLGDVLLLVFSSVFLYAAGVVLNDVFDHKLDKTERPERPIPSGLVSVRSAAIFGGVLMNLGVLFSFLVGPVSGMVAVTLGLSILLYDALGKHHSFFGPLNMGVCRGLNLLLGITILGDFGNWGYIIFPVLYIAAITLISRGEVHGDNKNHIIFAGGLYSTVILGIVVLFSTAGLNLLEAIPFLLLFAFLIFRPLLKAYAENSPKNIKKAVMAGVISIIVLDASLAVGFSHWWVGLIIILLLPLSIFLSKLFAVT</sequence>
<evidence type="ECO:0000256" key="4">
    <source>
        <dbReference type="ARBA" id="ARBA00022989"/>
    </source>
</evidence>
<feature type="transmembrane region" description="Helical" evidence="6">
    <location>
        <begin position="20"/>
        <end position="39"/>
    </location>
</feature>
<feature type="transmembrane region" description="Helical" evidence="6">
    <location>
        <begin position="278"/>
        <end position="298"/>
    </location>
</feature>
<keyword evidence="4 6" id="KW-1133">Transmembrane helix</keyword>
<feature type="transmembrane region" description="Helical" evidence="6">
    <location>
        <begin position="168"/>
        <end position="185"/>
    </location>
</feature>
<dbReference type="GO" id="GO:0016765">
    <property type="term" value="F:transferase activity, transferring alkyl or aryl (other than methyl) groups"/>
    <property type="evidence" value="ECO:0007669"/>
    <property type="project" value="InterPro"/>
</dbReference>
<dbReference type="Gene3D" id="1.10.357.140">
    <property type="entry name" value="UbiA prenyltransferase"/>
    <property type="match status" value="1"/>
</dbReference>
<evidence type="ECO:0000256" key="5">
    <source>
        <dbReference type="ARBA" id="ARBA00023136"/>
    </source>
</evidence>
<dbReference type="Pfam" id="PF01040">
    <property type="entry name" value="UbiA"/>
    <property type="match status" value="1"/>
</dbReference>
<dbReference type="InterPro" id="IPR050475">
    <property type="entry name" value="Prenyltransferase_related"/>
</dbReference>
<evidence type="ECO:0000256" key="3">
    <source>
        <dbReference type="ARBA" id="ARBA00022692"/>
    </source>
</evidence>
<dbReference type="InterPro" id="IPR044878">
    <property type="entry name" value="UbiA_sf"/>
</dbReference>
<dbReference type="STRING" id="616991.GCA_000733925_01174"/>
<keyword evidence="5 6" id="KW-0472">Membrane</keyword>
<keyword evidence="7" id="KW-0808">Transferase</keyword>
<dbReference type="PANTHER" id="PTHR42723">
    <property type="entry name" value="CHLOROPHYLL SYNTHASE"/>
    <property type="match status" value="1"/>
</dbReference>
<evidence type="ECO:0000313" key="8">
    <source>
        <dbReference type="Proteomes" id="UP000204551"/>
    </source>
</evidence>
<dbReference type="InterPro" id="IPR000537">
    <property type="entry name" value="UbiA_prenyltransferase"/>
</dbReference>
<keyword evidence="2" id="KW-1003">Cell membrane</keyword>
<name>A0A221UYW0_9FLAO</name>
<comment type="subcellular location">
    <subcellularLocation>
        <location evidence="1">Membrane</location>
        <topology evidence="1">Multi-pass membrane protein</topology>
    </subcellularLocation>
</comment>
<feature type="transmembrane region" description="Helical" evidence="6">
    <location>
        <begin position="142"/>
        <end position="162"/>
    </location>
</feature>
<evidence type="ECO:0000256" key="2">
    <source>
        <dbReference type="ARBA" id="ARBA00022475"/>
    </source>
</evidence>